<dbReference type="GO" id="GO:0008422">
    <property type="term" value="F:beta-glucosidase activity"/>
    <property type="evidence" value="ECO:0007669"/>
    <property type="project" value="UniProtKB-EC"/>
</dbReference>
<evidence type="ECO:0000256" key="2">
    <source>
        <dbReference type="ARBA" id="ARBA00022801"/>
    </source>
</evidence>
<dbReference type="Proteomes" id="UP000548423">
    <property type="component" value="Unassembled WGS sequence"/>
</dbReference>
<reference evidence="5" key="2">
    <citation type="submission" date="2020-08" db="EMBL/GenBank/DDBJ databases">
        <title>The Agave Microbiome: Exploring the role of microbial communities in plant adaptations to desert environments.</title>
        <authorList>
            <person name="Partida-Martinez L.P."/>
        </authorList>
    </citation>
    <scope>NUCLEOTIDE SEQUENCE [LARGE SCALE GENOMIC DNA]</scope>
    <source>
        <strain evidence="5">AT2.8</strain>
    </source>
</reference>
<dbReference type="Pfam" id="PF14310">
    <property type="entry name" value="Fn3-like"/>
    <property type="match status" value="1"/>
</dbReference>
<evidence type="ECO:0000313" key="4">
    <source>
        <dbReference type="EMBL" id="NYE04401.1"/>
    </source>
</evidence>
<dbReference type="AlphaFoldDB" id="A0A852T862"/>
<dbReference type="EC" id="3.2.1.21" evidence="4"/>
<dbReference type="PANTHER" id="PTHR42715">
    <property type="entry name" value="BETA-GLUCOSIDASE"/>
    <property type="match status" value="1"/>
</dbReference>
<reference evidence="5" key="1">
    <citation type="submission" date="2020-07" db="EMBL/GenBank/DDBJ databases">
        <authorList>
            <person name="Partida-Martinez L."/>
            <person name="Huntemann M."/>
            <person name="Clum A."/>
            <person name="Wang J."/>
            <person name="Palaniappan K."/>
            <person name="Ritter S."/>
            <person name="Chen I.-M."/>
            <person name="Stamatis D."/>
            <person name="Reddy T."/>
            <person name="O'Malley R."/>
            <person name="Daum C."/>
            <person name="Shapiro N."/>
            <person name="Ivanova N."/>
            <person name="Kyrpides N."/>
            <person name="Woyke T."/>
        </authorList>
    </citation>
    <scope>NUCLEOTIDE SEQUENCE [LARGE SCALE GENOMIC DNA]</scope>
    <source>
        <strain evidence="5">AT2.8</strain>
    </source>
</reference>
<dbReference type="Gene3D" id="3.40.50.1700">
    <property type="entry name" value="Glycoside hydrolase family 3 C-terminal domain"/>
    <property type="match status" value="1"/>
</dbReference>
<dbReference type="SUPFAM" id="SSF52279">
    <property type="entry name" value="Beta-D-glucan exohydrolase, C-terminal domain"/>
    <property type="match status" value="1"/>
</dbReference>
<dbReference type="GO" id="GO:0009251">
    <property type="term" value="P:glucan catabolic process"/>
    <property type="evidence" value="ECO:0007669"/>
    <property type="project" value="TreeGrafter"/>
</dbReference>
<dbReference type="EMBL" id="JACCBX010000002">
    <property type="protein sequence ID" value="NYE04401.1"/>
    <property type="molecule type" value="Genomic_DNA"/>
</dbReference>
<gene>
    <name evidence="4" type="ORF">F4694_001145</name>
</gene>
<accession>A0A852T862</accession>
<dbReference type="InterPro" id="IPR036881">
    <property type="entry name" value="Glyco_hydro_3_C_sf"/>
</dbReference>
<dbReference type="InterPro" id="IPR001764">
    <property type="entry name" value="Glyco_hydro_3_N"/>
</dbReference>
<comment type="similarity">
    <text evidence="1">Belongs to the glycosyl hydrolase 3 family.</text>
</comment>
<proteinExistence type="inferred from homology"/>
<dbReference type="SUPFAM" id="SSF51445">
    <property type="entry name" value="(Trans)glycosidases"/>
    <property type="match status" value="1"/>
</dbReference>
<keyword evidence="2 4" id="KW-0378">Hydrolase</keyword>
<dbReference type="InterPro" id="IPR013783">
    <property type="entry name" value="Ig-like_fold"/>
</dbReference>
<dbReference type="InterPro" id="IPR036962">
    <property type="entry name" value="Glyco_hydro_3_N_sf"/>
</dbReference>
<comment type="caution">
    <text evidence="4">The sequence shown here is derived from an EMBL/GenBank/DDBJ whole genome shotgun (WGS) entry which is preliminary data.</text>
</comment>
<dbReference type="InterPro" id="IPR002772">
    <property type="entry name" value="Glyco_hydro_3_C"/>
</dbReference>
<dbReference type="Pfam" id="PF00933">
    <property type="entry name" value="Glyco_hydro_3"/>
    <property type="match status" value="1"/>
</dbReference>
<evidence type="ECO:0000313" key="5">
    <source>
        <dbReference type="Proteomes" id="UP000548423"/>
    </source>
</evidence>
<dbReference type="PRINTS" id="PR00133">
    <property type="entry name" value="GLHYDRLASE3"/>
</dbReference>
<dbReference type="Gene3D" id="3.20.20.300">
    <property type="entry name" value="Glycoside hydrolase, family 3, N-terminal domain"/>
    <property type="match status" value="1"/>
</dbReference>
<evidence type="ECO:0000259" key="3">
    <source>
        <dbReference type="SMART" id="SM01217"/>
    </source>
</evidence>
<evidence type="ECO:0000256" key="1">
    <source>
        <dbReference type="ARBA" id="ARBA00005336"/>
    </source>
</evidence>
<dbReference type="FunFam" id="2.60.40.10:FF:000495">
    <property type="entry name" value="Periplasmic beta-glucosidase"/>
    <property type="match status" value="1"/>
</dbReference>
<protein>
    <submittedName>
        <fullName evidence="4">Beta-glucosidase</fullName>
        <ecNumber evidence="4">3.2.1.21</ecNumber>
    </submittedName>
</protein>
<dbReference type="Gene3D" id="2.60.40.10">
    <property type="entry name" value="Immunoglobulins"/>
    <property type="match status" value="1"/>
</dbReference>
<feature type="domain" description="Fibronectin type III-like" evidence="3">
    <location>
        <begin position="611"/>
        <end position="681"/>
    </location>
</feature>
<dbReference type="PANTHER" id="PTHR42715:SF3">
    <property type="entry name" value="BETA-GLUCOSIDASE B-RELATED"/>
    <property type="match status" value="1"/>
</dbReference>
<dbReference type="InterPro" id="IPR050288">
    <property type="entry name" value="Cellulose_deg_GH3"/>
</dbReference>
<organism evidence="4 5">
    <name type="scientific">Neobacillus niacini</name>
    <dbReference type="NCBI Taxonomy" id="86668"/>
    <lineage>
        <taxon>Bacteria</taxon>
        <taxon>Bacillati</taxon>
        <taxon>Bacillota</taxon>
        <taxon>Bacilli</taxon>
        <taxon>Bacillales</taxon>
        <taxon>Bacillaceae</taxon>
        <taxon>Neobacillus</taxon>
    </lineage>
</organism>
<dbReference type="Pfam" id="PF01915">
    <property type="entry name" value="Glyco_hydro_3_C"/>
    <property type="match status" value="1"/>
</dbReference>
<dbReference type="InterPro" id="IPR017853">
    <property type="entry name" value="GH"/>
</dbReference>
<dbReference type="InterPro" id="IPR026891">
    <property type="entry name" value="Fn3-like"/>
</dbReference>
<name>A0A852T862_9BACI</name>
<keyword evidence="4" id="KW-0326">Glycosidase</keyword>
<dbReference type="SMART" id="SM01217">
    <property type="entry name" value="Fn3_like"/>
    <property type="match status" value="1"/>
</dbReference>
<sequence>MKVDKKYRLSYANKAKEIVDQMTLEEKVYLMSGNIFMEDILKAREQGIHYNLTPYEAGGNERFKVPEMKFIDGPRGVVAGTGRSTCFPVSMARGATFDKKLEERIGKAIGKEIRAFGGNLFGGVCINLPRNPGWGRSQEVYGEDSFHLGSMGSALVKGVQSENVIACVKHYALNSMENARFKVNVIADKRAEREVYLSHFKDAIDAGAASFMSAYNKYQGTYCGHNDYLLNQVLKDEWDFDGFVISDFLYGIRDTVEAANGGMDIEMHITQYFGDKLIDAVKNGQVSEDRINNAAIRIVRTLLAFSEADDKEYGEELIGCKEHISLALEVAEKSITLIKNKENVLPFSVTNVSRVAVIGKLGNKENIGDHGSSRVYPEYVISPLEGIKRIVPNSEVVFDDGTDLEQAIAVAKSADAVVFVVGFDYDDEGEFISYRNGKKGVTAIGGVYDAAGGDRKESLGLHKDEIELIKTVGPVNKNSVAVLIGGNMIMLEEWKSDVSAILMAYYLGMEGGTAIAETLFGKINPGGKLPFVIPEDEKDLPQIDWEAEEITYEYYHGYTKLEKEGIEPSLPYGFGLSYTTFDILNASFAVVDEKILAKCDVTNTGSREGDEVVQMYVGFKNSKIDRPVKVLRGFERMNLAPGETKAVEISCPIEKVKWFNSDSNSWELEHMEYEIYIGSSSSDKDLIQGKVTI</sequence>